<dbReference type="SMART" id="SM00320">
    <property type="entry name" value="WD40"/>
    <property type="match status" value="14"/>
</dbReference>
<evidence type="ECO:0000256" key="2">
    <source>
        <dbReference type="ARBA" id="ARBA00022737"/>
    </source>
</evidence>
<dbReference type="Proteomes" id="UP000325780">
    <property type="component" value="Unassembled WGS sequence"/>
</dbReference>
<dbReference type="InterPro" id="IPR001680">
    <property type="entry name" value="WD40_rpt"/>
</dbReference>
<dbReference type="PROSITE" id="PS50082">
    <property type="entry name" value="WD_REPEATS_2"/>
    <property type="match status" value="8"/>
</dbReference>
<feature type="repeat" description="WD" evidence="3">
    <location>
        <begin position="141"/>
        <end position="182"/>
    </location>
</feature>
<name>A0A5N6U886_ASPAV</name>
<evidence type="ECO:0000313" key="5">
    <source>
        <dbReference type="Proteomes" id="UP000325780"/>
    </source>
</evidence>
<dbReference type="InterPro" id="IPR050349">
    <property type="entry name" value="WD_LIS1/nudF_dynein_reg"/>
</dbReference>
<dbReference type="PANTHER" id="PTHR44129">
    <property type="entry name" value="WD REPEAT-CONTAINING PROTEIN POP1"/>
    <property type="match status" value="1"/>
</dbReference>
<gene>
    <name evidence="4" type="ORF">BDV25DRAFT_136014</name>
</gene>
<feature type="repeat" description="WD" evidence="3">
    <location>
        <begin position="271"/>
        <end position="306"/>
    </location>
</feature>
<proteinExistence type="predicted"/>
<evidence type="ECO:0000256" key="1">
    <source>
        <dbReference type="ARBA" id="ARBA00022574"/>
    </source>
</evidence>
<dbReference type="Gene3D" id="2.130.10.10">
    <property type="entry name" value="YVTN repeat-like/Quinoprotein amine dehydrogenase"/>
    <property type="match status" value="5"/>
</dbReference>
<dbReference type="InterPro" id="IPR020472">
    <property type="entry name" value="WD40_PAC1"/>
</dbReference>
<dbReference type="PROSITE" id="PS50294">
    <property type="entry name" value="WD_REPEATS_REGION"/>
    <property type="match status" value="8"/>
</dbReference>
<dbReference type="PROSITE" id="PS00678">
    <property type="entry name" value="WD_REPEATS_1"/>
    <property type="match status" value="2"/>
</dbReference>
<feature type="repeat" description="WD" evidence="3">
    <location>
        <begin position="57"/>
        <end position="98"/>
    </location>
</feature>
<reference evidence="4 5" key="1">
    <citation type="submission" date="2019-04" db="EMBL/GenBank/DDBJ databases">
        <title>Friends and foes A comparative genomics study of 23 Aspergillus species from section Flavi.</title>
        <authorList>
            <consortium name="DOE Joint Genome Institute"/>
            <person name="Kjaerbolling I."/>
            <person name="Vesth T."/>
            <person name="Frisvad J.C."/>
            <person name="Nybo J.L."/>
            <person name="Theobald S."/>
            <person name="Kildgaard S."/>
            <person name="Isbrandt T."/>
            <person name="Kuo A."/>
            <person name="Sato A."/>
            <person name="Lyhne E.K."/>
            <person name="Kogle M.E."/>
            <person name="Wiebenga A."/>
            <person name="Kun R.S."/>
            <person name="Lubbers R.J."/>
            <person name="Makela M.R."/>
            <person name="Barry K."/>
            <person name="Chovatia M."/>
            <person name="Clum A."/>
            <person name="Daum C."/>
            <person name="Haridas S."/>
            <person name="He G."/>
            <person name="LaButti K."/>
            <person name="Lipzen A."/>
            <person name="Mondo S."/>
            <person name="Riley R."/>
            <person name="Salamov A."/>
            <person name="Simmons B.A."/>
            <person name="Magnuson J.K."/>
            <person name="Henrissat B."/>
            <person name="Mortensen U.H."/>
            <person name="Larsen T.O."/>
            <person name="Devries R.P."/>
            <person name="Grigoriev I.V."/>
            <person name="Machida M."/>
            <person name="Baker S.E."/>
            <person name="Andersen M.R."/>
        </authorList>
    </citation>
    <scope>NUCLEOTIDE SEQUENCE [LARGE SCALE GENOMIC DNA]</scope>
    <source>
        <strain evidence="4 5">IBT 18842</strain>
    </source>
</reference>
<accession>A0A5N6U886</accession>
<dbReference type="SUPFAM" id="SSF50998">
    <property type="entry name" value="Quinoprotein alcohol dehydrogenase-like"/>
    <property type="match status" value="2"/>
</dbReference>
<keyword evidence="2" id="KW-0677">Repeat</keyword>
<dbReference type="InterPro" id="IPR019775">
    <property type="entry name" value="WD40_repeat_CS"/>
</dbReference>
<keyword evidence="5" id="KW-1185">Reference proteome</keyword>
<dbReference type="Pfam" id="PF00400">
    <property type="entry name" value="WD40"/>
    <property type="match status" value="13"/>
</dbReference>
<dbReference type="PRINTS" id="PR00320">
    <property type="entry name" value="GPROTEINBRPT"/>
</dbReference>
<evidence type="ECO:0000256" key="3">
    <source>
        <dbReference type="PROSITE-ProRule" id="PRU00221"/>
    </source>
</evidence>
<dbReference type="InterPro" id="IPR036322">
    <property type="entry name" value="WD40_repeat_dom_sf"/>
</dbReference>
<dbReference type="OrthoDB" id="674604at2759"/>
<feature type="repeat" description="WD" evidence="3">
    <location>
        <begin position="402"/>
        <end position="443"/>
    </location>
</feature>
<dbReference type="SUPFAM" id="SSF50978">
    <property type="entry name" value="WD40 repeat-like"/>
    <property type="match status" value="1"/>
</dbReference>
<feature type="repeat" description="WD" evidence="3">
    <location>
        <begin position="183"/>
        <end position="224"/>
    </location>
</feature>
<keyword evidence="1 3" id="KW-0853">WD repeat</keyword>
<dbReference type="InterPro" id="IPR015943">
    <property type="entry name" value="WD40/YVTN_repeat-like_dom_sf"/>
</dbReference>
<organism evidence="4 5">
    <name type="scientific">Aspergillus avenaceus</name>
    <dbReference type="NCBI Taxonomy" id="36643"/>
    <lineage>
        <taxon>Eukaryota</taxon>
        <taxon>Fungi</taxon>
        <taxon>Dikarya</taxon>
        <taxon>Ascomycota</taxon>
        <taxon>Pezizomycotina</taxon>
        <taxon>Eurotiomycetes</taxon>
        <taxon>Eurotiomycetidae</taxon>
        <taxon>Eurotiales</taxon>
        <taxon>Aspergillaceae</taxon>
        <taxon>Aspergillus</taxon>
        <taxon>Aspergillus subgen. Circumdati</taxon>
    </lineage>
</organism>
<feature type="repeat" description="WD" evidence="3">
    <location>
        <begin position="99"/>
        <end position="140"/>
    </location>
</feature>
<feature type="repeat" description="WD" evidence="3">
    <location>
        <begin position="314"/>
        <end position="349"/>
    </location>
</feature>
<dbReference type="InterPro" id="IPR011047">
    <property type="entry name" value="Quinoprotein_ADH-like_sf"/>
</dbReference>
<protein>
    <submittedName>
        <fullName evidence="4">Quinon protein alcohol dehydrogenase-like superfamily</fullName>
    </submittedName>
</protein>
<evidence type="ECO:0000313" key="4">
    <source>
        <dbReference type="EMBL" id="KAE8154321.1"/>
    </source>
</evidence>
<dbReference type="CDD" id="cd00200">
    <property type="entry name" value="WD40"/>
    <property type="match status" value="2"/>
</dbReference>
<dbReference type="EMBL" id="ML742030">
    <property type="protein sequence ID" value="KAE8154321.1"/>
    <property type="molecule type" value="Genomic_DNA"/>
</dbReference>
<feature type="repeat" description="WD" evidence="3">
    <location>
        <begin position="583"/>
        <end position="614"/>
    </location>
</feature>
<sequence length="619" mass="66564">MAPIPNSIYTFKDHSGKVFSTAFSPGDSPEDRLVASGSDTDNTVFIWKAKDGQVLQTLSHATQVNSVAFSHDGELVATASNSPTVHIWNIKDGTLLKELDVGSKYVSSVAFSGDGKLLAAGSSDNAVNIWKTEDFTLFKTFNDHEQPVNSVAFSPDSTLLASGSDDKTVNIWRLDGNGPPHTLKGHEKQVMSVAFSFDSQKVASGSLDKSAKIWAVDGDQPLLTLDHDCWVYSVAFSPRPGDWSVASGSGDGTVNNVQVWDADDGTVSGILQEHTDRVFSVAFSQDGKFIVSGSGDKSVKIWDTNTQDWSCIHTLNHGGRVRSVAFSPDGNYIASGSSDGTVKIWDTNTPDWECVYALDSGANESASIAFTPNSEYVGSGGGYPDGEITIWKFKESTDPFFTLSPKGSVTSIAFSPEDGLMAAGFNEGNVEIWNFENSSDPHYTVNNGGSVETVAFSSVGEYVASAGWSPHVKIFKFKESTTPRFTLDHVDESGGVYLTTAFSSDGRYIASGLSDNEGKENATVKVWDYEHSTNPCFTFTTGNRPSFDRVHSVAFLPNGRYVAASSSTMVMIWKLRNGAIPYKLDHGDFVHSVAVSPTGEYIASGAVDGKIKIWAGDLP</sequence>
<dbReference type="AlphaFoldDB" id="A0A5N6U886"/>